<evidence type="ECO:0000313" key="3">
    <source>
        <dbReference type="Proteomes" id="UP000800082"/>
    </source>
</evidence>
<gene>
    <name evidence="2" type="ORF">M421DRAFT_417103</name>
</gene>
<dbReference type="AlphaFoldDB" id="A0A6A5RXR9"/>
<accession>A0A6A5RXR9</accession>
<feature type="region of interest" description="Disordered" evidence="1">
    <location>
        <begin position="270"/>
        <end position="309"/>
    </location>
</feature>
<feature type="region of interest" description="Disordered" evidence="1">
    <location>
        <begin position="434"/>
        <end position="454"/>
    </location>
</feature>
<evidence type="ECO:0000313" key="2">
    <source>
        <dbReference type="EMBL" id="KAF1932383.1"/>
    </source>
</evidence>
<organism evidence="2 3">
    <name type="scientific">Didymella exigua CBS 183.55</name>
    <dbReference type="NCBI Taxonomy" id="1150837"/>
    <lineage>
        <taxon>Eukaryota</taxon>
        <taxon>Fungi</taxon>
        <taxon>Dikarya</taxon>
        <taxon>Ascomycota</taxon>
        <taxon>Pezizomycotina</taxon>
        <taxon>Dothideomycetes</taxon>
        <taxon>Pleosporomycetidae</taxon>
        <taxon>Pleosporales</taxon>
        <taxon>Pleosporineae</taxon>
        <taxon>Didymellaceae</taxon>
        <taxon>Didymella</taxon>
    </lineage>
</organism>
<feature type="compositionally biased region" description="Low complexity" evidence="1">
    <location>
        <begin position="21"/>
        <end position="49"/>
    </location>
</feature>
<feature type="region of interest" description="Disordered" evidence="1">
    <location>
        <begin position="203"/>
        <end position="243"/>
    </location>
</feature>
<feature type="compositionally biased region" description="Polar residues" evidence="1">
    <location>
        <begin position="143"/>
        <end position="163"/>
    </location>
</feature>
<sequence length="647" mass="71596">MERPVQFFKSFIRVTPRAPDKPLSPVLVKPPLQKHTSSSSIITVQSRSTGLSLWESPSNWDNGEGSQAQSTPPLALRKYSPIIPEPPEDIAAMQADPVLWQQSNGSFQQTPLDPIHEQSAATPDIPPRNPSRLSLSLSDPSSTKNNSKDTLPSTSSRYSTNTNDDGRPEERFDDTDLPSPLGLVSALSDVTMKERAFNWLDLGSPRDQGIVWDGPHQRSDSVKREEDSPLDRPASPEGPEMSEKMQALDFAQDCRSVLADCSFDGREELVLPRTPPKDRDLTPEPLTWNKPVGSPTGESLQRPQLPPTASLGRYKNIRKMSSWVNHHLGKEFQADINQRSTSDPGVRSHKQVLESEVDRYVRHDASLANIVQHGKDLLSRRTLRKDSTPRKPIVISLSQSQQFGSAPQEPLISTAPFEMATPVFRLPGGLAIVRQSPLPTPRPQTAGDLPSSPFSDLSWPDFPVSSPFRRDYSRRSSCHSATSHQQKQQSNNPFAAIKHKSSSSMGSSLVLRSFSYSTTSLATSQPQEDPLSLYSPPQPRRRSHNVGSPLTVPPSSHSYAIERQIDGEEGIIYKLNLFEKAKNARDTWKKSLKYARNEKLKQSIKLIGPADVKDVAGYIECAVHGRQSGDSGVGVNKLPEQMVKEVS</sequence>
<feature type="region of interest" description="Disordered" evidence="1">
    <location>
        <begin position="521"/>
        <end position="555"/>
    </location>
</feature>
<dbReference type="RefSeq" id="XP_033452631.1">
    <property type="nucleotide sequence ID" value="XM_033591321.1"/>
</dbReference>
<reference evidence="2" key="1">
    <citation type="journal article" date="2020" name="Stud. Mycol.">
        <title>101 Dothideomycetes genomes: a test case for predicting lifestyles and emergence of pathogens.</title>
        <authorList>
            <person name="Haridas S."/>
            <person name="Albert R."/>
            <person name="Binder M."/>
            <person name="Bloem J."/>
            <person name="Labutti K."/>
            <person name="Salamov A."/>
            <person name="Andreopoulos B."/>
            <person name="Baker S."/>
            <person name="Barry K."/>
            <person name="Bills G."/>
            <person name="Bluhm B."/>
            <person name="Cannon C."/>
            <person name="Castanera R."/>
            <person name="Culley D."/>
            <person name="Daum C."/>
            <person name="Ezra D."/>
            <person name="Gonzalez J."/>
            <person name="Henrissat B."/>
            <person name="Kuo A."/>
            <person name="Liang C."/>
            <person name="Lipzen A."/>
            <person name="Lutzoni F."/>
            <person name="Magnuson J."/>
            <person name="Mondo S."/>
            <person name="Nolan M."/>
            <person name="Ohm R."/>
            <person name="Pangilinan J."/>
            <person name="Park H.-J."/>
            <person name="Ramirez L."/>
            <person name="Alfaro M."/>
            <person name="Sun H."/>
            <person name="Tritt A."/>
            <person name="Yoshinaga Y."/>
            <person name="Zwiers L.-H."/>
            <person name="Turgeon B."/>
            <person name="Goodwin S."/>
            <person name="Spatafora J."/>
            <person name="Crous P."/>
            <person name="Grigoriev I."/>
        </authorList>
    </citation>
    <scope>NUCLEOTIDE SEQUENCE</scope>
    <source>
        <strain evidence="2">CBS 183.55</strain>
    </source>
</reference>
<feature type="compositionally biased region" description="Basic and acidic residues" evidence="1">
    <location>
        <begin position="270"/>
        <end position="282"/>
    </location>
</feature>
<feature type="compositionally biased region" description="Polar residues" evidence="1">
    <location>
        <begin position="545"/>
        <end position="555"/>
    </location>
</feature>
<dbReference type="EMBL" id="ML978959">
    <property type="protein sequence ID" value="KAF1932383.1"/>
    <property type="molecule type" value="Genomic_DNA"/>
</dbReference>
<keyword evidence="3" id="KW-1185">Reference proteome</keyword>
<proteinExistence type="predicted"/>
<feature type="region of interest" description="Disordered" evidence="1">
    <location>
        <begin position="470"/>
        <end position="492"/>
    </location>
</feature>
<protein>
    <submittedName>
        <fullName evidence="2">Uncharacterized protein</fullName>
    </submittedName>
</protein>
<name>A0A6A5RXR9_9PLEO</name>
<dbReference type="Proteomes" id="UP000800082">
    <property type="component" value="Unassembled WGS sequence"/>
</dbReference>
<dbReference type="GeneID" id="54348989"/>
<evidence type="ECO:0000256" key="1">
    <source>
        <dbReference type="SAM" id="MobiDB-lite"/>
    </source>
</evidence>
<feature type="compositionally biased region" description="Low complexity" evidence="1">
    <location>
        <begin position="130"/>
        <end position="142"/>
    </location>
</feature>
<feature type="region of interest" description="Disordered" evidence="1">
    <location>
        <begin position="16"/>
        <end position="87"/>
    </location>
</feature>
<feature type="compositionally biased region" description="Polar residues" evidence="1">
    <location>
        <begin position="55"/>
        <end position="72"/>
    </location>
</feature>
<dbReference type="OrthoDB" id="3771671at2759"/>
<feature type="compositionally biased region" description="Basic and acidic residues" evidence="1">
    <location>
        <begin position="215"/>
        <end position="230"/>
    </location>
</feature>
<feature type="region of interest" description="Disordered" evidence="1">
    <location>
        <begin position="117"/>
        <end position="180"/>
    </location>
</feature>
<feature type="compositionally biased region" description="Polar residues" evidence="1">
    <location>
        <begin position="478"/>
        <end position="492"/>
    </location>
</feature>
<feature type="region of interest" description="Disordered" evidence="1">
    <location>
        <begin position="626"/>
        <end position="647"/>
    </location>
</feature>